<proteinExistence type="predicted"/>
<sequence>MYKTLLLRCALLALGYTATQVMAQDYTPWAEENFPMNVYWGDTHLHSSYSVDANTMGNTGLSPADAYRFARGEAVEANAGMLARLYRPLDFLVVSDHAEQLGTMLKLREGDARLLTTDDSRRVYKAMTGDASPEQAGAIMQEFLSKMSQGTAMLDSPEVSADIWQESIAISDAYNDPGNFTALIGFEWTSMPAGNNLHRVVIYADAADKAGQMQPLASNGGEDPANLWSFMERYEENTGGRILAIPHNGNLSNGRMFQMTDYSGAAIDAEYAARRLRHEPLVEVTQIKGDGETHPFLSPDDEFADFETWDGGNFVATAGANKSNDMLQYEYARSALKSGLLLASTLGINPYQFGMIGSTDSHTSLATGGEDNFWGKATVMEPAMPRTAPAVSNITTEQPGVELTMPWAFVASGYAAVWAQENTRESLFDAMRRKEVYATTGSRISLRFFGGWEYAEDDVLDPHFARIGYRKGVPMGGELGAPEGKAPDFMIAALKDPDGANLDRLQVVKGWLDDAGELHEKVYNVAASDGRRPRRNGSLKSLGNSVDLSDASYDNSIGATALATVWTDPDFDAAERAFYYARVIEIETPRWSEYDRVRLGRAVDPRAPTTVQDRAYSSPIWYSPR</sequence>
<dbReference type="RefSeq" id="WP_279246239.1">
    <property type="nucleotide sequence ID" value="NZ_SHNN01000003.1"/>
</dbReference>
<gene>
    <name evidence="2" type="ORF">EYC98_15235</name>
</gene>
<evidence type="ECO:0000256" key="1">
    <source>
        <dbReference type="SAM" id="SignalP"/>
    </source>
</evidence>
<reference evidence="2" key="1">
    <citation type="submission" date="2019-02" db="EMBL/GenBank/DDBJ databases">
        <authorList>
            <person name="Li S.-H."/>
        </authorList>
    </citation>
    <scope>NUCLEOTIDE SEQUENCE</scope>
    <source>
        <strain evidence="2">IMCC14734</strain>
    </source>
</reference>
<dbReference type="InterPro" id="IPR022028">
    <property type="entry name" value="DUF3604"/>
</dbReference>
<dbReference type="Proteomes" id="UP001143362">
    <property type="component" value="Unassembled WGS sequence"/>
</dbReference>
<keyword evidence="1" id="KW-0732">Signal</keyword>
<dbReference type="EMBL" id="SHNN01000003">
    <property type="protein sequence ID" value="MCX2982214.1"/>
    <property type="molecule type" value="Genomic_DNA"/>
</dbReference>
<dbReference type="Gene3D" id="3.20.20.140">
    <property type="entry name" value="Metal-dependent hydrolases"/>
    <property type="match status" value="1"/>
</dbReference>
<organism evidence="2 3">
    <name type="scientific">Candidatus Litorirhabdus singularis</name>
    <dbReference type="NCBI Taxonomy" id="2518993"/>
    <lineage>
        <taxon>Bacteria</taxon>
        <taxon>Pseudomonadati</taxon>
        <taxon>Pseudomonadota</taxon>
        <taxon>Gammaproteobacteria</taxon>
        <taxon>Cellvibrionales</taxon>
        <taxon>Halieaceae</taxon>
        <taxon>Candidatus Litorirhabdus</taxon>
    </lineage>
</organism>
<accession>A0ABT3TLD0</accession>
<comment type="caution">
    <text evidence="2">The sequence shown here is derived from an EMBL/GenBank/DDBJ whole genome shotgun (WGS) entry which is preliminary data.</text>
</comment>
<dbReference type="Pfam" id="PF12228">
    <property type="entry name" value="DUF3604"/>
    <property type="match status" value="1"/>
</dbReference>
<keyword evidence="3" id="KW-1185">Reference proteome</keyword>
<evidence type="ECO:0000313" key="3">
    <source>
        <dbReference type="Proteomes" id="UP001143362"/>
    </source>
</evidence>
<feature type="chain" id="PRO_5046429207" evidence="1">
    <location>
        <begin position="24"/>
        <end position="625"/>
    </location>
</feature>
<feature type="signal peptide" evidence="1">
    <location>
        <begin position="1"/>
        <end position="23"/>
    </location>
</feature>
<evidence type="ECO:0000313" key="2">
    <source>
        <dbReference type="EMBL" id="MCX2982214.1"/>
    </source>
</evidence>
<protein>
    <submittedName>
        <fullName evidence="2">DUF3604 domain-containing protein</fullName>
    </submittedName>
</protein>
<name>A0ABT3TLD0_9GAMM</name>